<reference evidence="2 3" key="1">
    <citation type="submission" date="2018-06" db="EMBL/GenBank/DDBJ databases">
        <authorList>
            <consortium name="Pathogen Informatics"/>
            <person name="Doyle S."/>
        </authorList>
    </citation>
    <scope>NUCLEOTIDE SEQUENCE [LARGE SCALE GENOMIC DNA]</scope>
    <source>
        <strain evidence="2 3">NCTC13093</strain>
    </source>
</reference>
<proteinExistence type="predicted"/>
<keyword evidence="3" id="KW-1185">Reference proteome</keyword>
<evidence type="ECO:0000313" key="2">
    <source>
        <dbReference type="EMBL" id="SPT70008.1"/>
    </source>
</evidence>
<name>A0A2X0VKM0_9GAMM</name>
<organism evidence="2 3">
    <name type="scientific">Anaerobiospirillum thomasii</name>
    <dbReference type="NCBI Taxonomy" id="179995"/>
    <lineage>
        <taxon>Bacteria</taxon>
        <taxon>Pseudomonadati</taxon>
        <taxon>Pseudomonadota</taxon>
        <taxon>Gammaproteobacteria</taxon>
        <taxon>Aeromonadales</taxon>
        <taxon>Succinivibrionaceae</taxon>
        <taxon>Anaerobiospirillum</taxon>
    </lineage>
</organism>
<protein>
    <submittedName>
        <fullName evidence="2">Uncharacterized protein</fullName>
    </submittedName>
</protein>
<evidence type="ECO:0000256" key="1">
    <source>
        <dbReference type="SAM" id="MobiDB-lite"/>
    </source>
</evidence>
<evidence type="ECO:0000313" key="3">
    <source>
        <dbReference type="Proteomes" id="UP000250086"/>
    </source>
</evidence>
<gene>
    <name evidence="2" type="ORF">NCTC13093_01406</name>
</gene>
<dbReference type="Proteomes" id="UP000250086">
    <property type="component" value="Unassembled WGS sequence"/>
</dbReference>
<dbReference type="RefSeq" id="WP_113744122.1">
    <property type="nucleotide sequence ID" value="NZ_UAPV01000001.1"/>
</dbReference>
<dbReference type="EMBL" id="UAPV01000001">
    <property type="protein sequence ID" value="SPT70008.1"/>
    <property type="molecule type" value="Genomic_DNA"/>
</dbReference>
<dbReference type="AlphaFoldDB" id="A0A2X0VKM0"/>
<feature type="region of interest" description="Disordered" evidence="1">
    <location>
        <begin position="90"/>
        <end position="114"/>
    </location>
</feature>
<sequence length="268" mass="30092">MNTNYAAANFLSLPVAELKQATQALIKSSFTKSVHERHNLLNDGNISSNSAVVVNPSSDGKNLKNFLNDLQSVFKEQRDEGLKSIVADQHKKGGSQGQSGNMQHSEEQGTESVRHRQCTLNDFLNQGNRLVCTDETALLDVLNTDIPLHLRHALCKATAAMPSVANMAANTLSLDSIEFDLQTLKLTLKIVCALEEVARMSSAMVNVQSSSRYYFDQSYMPYLYLLLFKSYALKEKLKKDKGRYSDSLYRKKYKDEQAQKENHMSMLL</sequence>
<accession>A0A2X0VKM0</accession>